<reference evidence="2" key="2">
    <citation type="journal article" date="2014" name="PLoS ONE">
        <title>Genome and Transcriptome Analysis of the Fungal Pathogen Fusarium oxysporum f. sp. cubense Causing Banana Vascular Wilt Disease.</title>
        <authorList>
            <person name="Guo L."/>
            <person name="Han L."/>
            <person name="Yang L."/>
            <person name="Zeng H."/>
            <person name="Fan D."/>
            <person name="Zhu Y."/>
            <person name="Feng Y."/>
            <person name="Wang G."/>
            <person name="Peng C."/>
            <person name="Jiang X."/>
            <person name="Zhou D."/>
            <person name="Ni P."/>
            <person name="Liang C."/>
            <person name="Liu L."/>
            <person name="Wang J."/>
            <person name="Mao C."/>
            <person name="Fang X."/>
            <person name="Peng M."/>
            <person name="Huang J."/>
        </authorList>
    </citation>
    <scope>NUCLEOTIDE SEQUENCE [LARGE SCALE GENOMIC DNA]</scope>
    <source>
        <strain evidence="2">race 1</strain>
    </source>
</reference>
<dbReference type="VEuPathDB" id="FungiDB:FOC1_g10000548"/>
<gene>
    <name evidence="1" type="ORF">FOC1_g10000548</name>
</gene>
<dbReference type="Proteomes" id="UP000016928">
    <property type="component" value="Unassembled WGS sequence"/>
</dbReference>
<name>N4UT41_FUSC1</name>
<protein>
    <submittedName>
        <fullName evidence="1">Uncharacterized protein</fullName>
    </submittedName>
</protein>
<dbReference type="EMBL" id="KB730128">
    <property type="protein sequence ID" value="ENH71966.1"/>
    <property type="molecule type" value="Genomic_DNA"/>
</dbReference>
<proteinExistence type="predicted"/>
<dbReference type="OrthoDB" id="5593235at2759"/>
<sequence length="371" mass="42906">MGFIRPFMIRHKPLQIAIVATCFLTLAGFLLRFHTCPSLSIQLKGTEVMGLTEAPLKSLVKPEGVIVSGFVFYGRKSRVSSMRCYLERNLVDNGGWLDEVLWIANTQNEGDLHYLDEIIASNPTRYKKIIPEKPLSTYTYYKAWQLLERGKYYVKIDDDIPEKSAIQKTSSSLFPEPEQPSYVTNGADYWKPSRHGFWDGPKNFTLDIEKPPPAWPQHRWLRVQDDTMVYQTPINKLKYEVWGSSYQAWSIAAQMHYSLLENIENNALDLYKFEKPWTMYGDRIRINFMCIYADDILDTDPKHWPKGRGDEDMIVLDLPKMLRRPVVVQGDALAAHFQYEHQGGLGDTDLLKRYLALAQDRYCLNATFTGL</sequence>
<reference evidence="2" key="1">
    <citation type="submission" date="2012-09" db="EMBL/GenBank/DDBJ databases">
        <title>Genome sequencing and comparative transcriptomics of race 1 and race 4 of banana pathogen: Fusarium oxysporum f. sp. cubense.</title>
        <authorList>
            <person name="Fang X."/>
            <person name="Huang J."/>
        </authorList>
    </citation>
    <scope>NUCLEOTIDE SEQUENCE [LARGE SCALE GENOMIC DNA]</scope>
    <source>
        <strain evidence="2">race 1</strain>
    </source>
</reference>
<evidence type="ECO:0000313" key="1">
    <source>
        <dbReference type="EMBL" id="ENH71966.1"/>
    </source>
</evidence>
<accession>N4UT41</accession>
<dbReference type="AlphaFoldDB" id="N4UT41"/>
<organism evidence="1 2">
    <name type="scientific">Fusarium oxysporum f. sp. cubense (strain race 1)</name>
    <name type="common">Panama disease fungus</name>
    <dbReference type="NCBI Taxonomy" id="1229664"/>
    <lineage>
        <taxon>Eukaryota</taxon>
        <taxon>Fungi</taxon>
        <taxon>Dikarya</taxon>
        <taxon>Ascomycota</taxon>
        <taxon>Pezizomycotina</taxon>
        <taxon>Sordariomycetes</taxon>
        <taxon>Hypocreomycetidae</taxon>
        <taxon>Hypocreales</taxon>
        <taxon>Nectriaceae</taxon>
        <taxon>Fusarium</taxon>
        <taxon>Fusarium oxysporum species complex</taxon>
    </lineage>
</organism>
<evidence type="ECO:0000313" key="2">
    <source>
        <dbReference type="Proteomes" id="UP000016928"/>
    </source>
</evidence>
<dbReference type="HOGENOM" id="CLU_038504_0_0_1"/>